<reference evidence="16" key="1">
    <citation type="journal article" date="2022" name="bioRxiv">
        <title>Sequencing and chromosome-scale assembly of the giantPleurodeles waltlgenome.</title>
        <authorList>
            <person name="Brown T."/>
            <person name="Elewa A."/>
            <person name="Iarovenko S."/>
            <person name="Subramanian E."/>
            <person name="Araus A.J."/>
            <person name="Petzold A."/>
            <person name="Susuki M."/>
            <person name="Suzuki K.-i.T."/>
            <person name="Hayashi T."/>
            <person name="Toyoda A."/>
            <person name="Oliveira C."/>
            <person name="Osipova E."/>
            <person name="Leigh N.D."/>
            <person name="Simon A."/>
            <person name="Yun M.H."/>
        </authorList>
    </citation>
    <scope>NUCLEOTIDE SEQUENCE</scope>
    <source>
        <strain evidence="16">20211129_DDA</strain>
        <tissue evidence="16">Liver</tissue>
    </source>
</reference>
<evidence type="ECO:0000256" key="9">
    <source>
        <dbReference type="ARBA" id="ARBA00023034"/>
    </source>
</evidence>
<evidence type="ECO:0000256" key="4">
    <source>
        <dbReference type="ARBA" id="ARBA00022448"/>
    </source>
</evidence>
<evidence type="ECO:0000256" key="11">
    <source>
        <dbReference type="ARBA" id="ARBA00059080"/>
    </source>
</evidence>
<evidence type="ECO:0000313" key="16">
    <source>
        <dbReference type="EMBL" id="KAJ1080233.1"/>
    </source>
</evidence>
<keyword evidence="6 14" id="KW-0812">Transmembrane</keyword>
<comment type="caution">
    <text evidence="16">The sequence shown here is derived from an EMBL/GenBank/DDBJ whole genome shotgun (WGS) entry which is preliminary data.</text>
</comment>
<sequence>MIVLSGFMMNALSYGVIRSLGVFFVEFVHSFHKLSSEVSWITSISIAVQQLASPVGSALSMEYGARAVVMIGGFFAFLGILLSAFGNSLLYLYLTLGGVTGFGWALVFAPTMGAIPKYFLRRRVLALGLALTGNGLSSFIFSPLFQALIDAYSWRGALIILSAIMLNLCICGALLRPLPVPEDSRQCPEESGKPSKCTLFLRKMASVLDLSLFRNRGFLVYSVGMLLIGTGYFVPYVHLVPHGKDLGLSNYEAAFLVSVTALADAGARLLSGCCADLKLFTTLHLLVLWNSATGLSLLLLPLGKSFPGIMALGLLYGLSAGAFAPIIFAVLPDLMAIERVTSAVGLVLMVMSVGGLLGPPLSGYLRDLTGDFRVSFLVCGGFILAGSGILMCIPSFFSRASLPCQKKKSSGLPPKEDEAAVFSALITPSFTDQSLDTSQTTKLSTVSSEC</sequence>
<dbReference type="InterPro" id="IPR050327">
    <property type="entry name" value="Proton-linked_MCT"/>
</dbReference>
<keyword evidence="7" id="KW-0769">Symport</keyword>
<keyword evidence="17" id="KW-1185">Reference proteome</keyword>
<feature type="transmembrane region" description="Helical" evidence="14">
    <location>
        <begin position="218"/>
        <end position="239"/>
    </location>
</feature>
<dbReference type="InterPro" id="IPR048233">
    <property type="entry name" value="MFS_MCT_13"/>
</dbReference>
<keyword evidence="8 14" id="KW-1133">Transmembrane helix</keyword>
<evidence type="ECO:0000313" key="17">
    <source>
        <dbReference type="Proteomes" id="UP001066276"/>
    </source>
</evidence>
<dbReference type="PROSITE" id="PS50850">
    <property type="entry name" value="MFS"/>
    <property type="match status" value="1"/>
</dbReference>
<feature type="transmembrane region" description="Helical" evidence="14">
    <location>
        <begin position="124"/>
        <end position="145"/>
    </location>
</feature>
<evidence type="ECO:0000256" key="7">
    <source>
        <dbReference type="ARBA" id="ARBA00022847"/>
    </source>
</evidence>
<feature type="transmembrane region" description="Helical" evidence="14">
    <location>
        <begin position="67"/>
        <end position="85"/>
    </location>
</feature>
<dbReference type="PANTHER" id="PTHR11360">
    <property type="entry name" value="MONOCARBOXYLATE TRANSPORTER"/>
    <property type="match status" value="1"/>
</dbReference>
<feature type="transmembrane region" description="Helical" evidence="14">
    <location>
        <begin position="91"/>
        <end position="112"/>
    </location>
</feature>
<evidence type="ECO:0000256" key="2">
    <source>
        <dbReference type="ARBA" id="ARBA00004653"/>
    </source>
</evidence>
<evidence type="ECO:0000256" key="1">
    <source>
        <dbReference type="ARBA" id="ARBA00004651"/>
    </source>
</evidence>
<name>A0AAV7KVP0_PLEWA</name>
<dbReference type="Pfam" id="PF07690">
    <property type="entry name" value="MFS_1"/>
    <property type="match status" value="2"/>
</dbReference>
<evidence type="ECO:0000256" key="8">
    <source>
        <dbReference type="ARBA" id="ARBA00022989"/>
    </source>
</evidence>
<dbReference type="GO" id="GO:0005886">
    <property type="term" value="C:plasma membrane"/>
    <property type="evidence" value="ECO:0007669"/>
    <property type="project" value="UniProtKB-SubCell"/>
</dbReference>
<dbReference type="GO" id="GO:0008028">
    <property type="term" value="F:monocarboxylic acid transmembrane transporter activity"/>
    <property type="evidence" value="ECO:0007669"/>
    <property type="project" value="TreeGrafter"/>
</dbReference>
<evidence type="ECO:0000259" key="15">
    <source>
        <dbReference type="PROSITE" id="PS50850"/>
    </source>
</evidence>
<keyword evidence="9" id="KW-0333">Golgi apparatus</keyword>
<dbReference type="Gene3D" id="1.20.1250.20">
    <property type="entry name" value="MFS general substrate transporter like domains"/>
    <property type="match status" value="2"/>
</dbReference>
<feature type="transmembrane region" description="Helical" evidence="14">
    <location>
        <begin position="343"/>
        <end position="362"/>
    </location>
</feature>
<comment type="subcellular location">
    <subcellularLocation>
        <location evidence="1">Cell membrane</location>
        <topology evidence="1">Multi-pass membrane protein</topology>
    </subcellularLocation>
    <subcellularLocation>
        <location evidence="2">Golgi apparatus membrane</location>
        <topology evidence="2">Multi-pass membrane protein</topology>
    </subcellularLocation>
</comment>
<feature type="domain" description="Major facilitator superfamily (MFS) profile" evidence="15">
    <location>
        <begin position="1"/>
        <end position="398"/>
    </location>
</feature>
<dbReference type="AlphaFoldDB" id="A0AAV7KVP0"/>
<evidence type="ECO:0000256" key="6">
    <source>
        <dbReference type="ARBA" id="ARBA00022692"/>
    </source>
</evidence>
<dbReference type="GO" id="GO:0015293">
    <property type="term" value="F:symporter activity"/>
    <property type="evidence" value="ECO:0007669"/>
    <property type="project" value="UniProtKB-KW"/>
</dbReference>
<dbReference type="InterPro" id="IPR036259">
    <property type="entry name" value="MFS_trans_sf"/>
</dbReference>
<dbReference type="GO" id="GO:0000139">
    <property type="term" value="C:Golgi membrane"/>
    <property type="evidence" value="ECO:0007669"/>
    <property type="project" value="UniProtKB-SubCell"/>
</dbReference>
<evidence type="ECO:0000256" key="3">
    <source>
        <dbReference type="ARBA" id="ARBA00006727"/>
    </source>
</evidence>
<feature type="transmembrane region" description="Helical" evidence="14">
    <location>
        <begin position="157"/>
        <end position="175"/>
    </location>
</feature>
<dbReference type="PANTHER" id="PTHR11360:SF19">
    <property type="entry name" value="MONOCARBOXYLATE TRANSPORTER 13"/>
    <property type="match status" value="1"/>
</dbReference>
<protein>
    <recommendedName>
        <fullName evidence="12">Monocarboxylate transporter 13</fullName>
    </recommendedName>
    <alternativeName>
        <fullName evidence="13">Solute carrier family 16 member 13</fullName>
    </alternativeName>
</protein>
<proteinExistence type="inferred from homology"/>
<dbReference type="InterPro" id="IPR011701">
    <property type="entry name" value="MFS"/>
</dbReference>
<dbReference type="CDD" id="cd17423">
    <property type="entry name" value="MFS_MCT11_13"/>
    <property type="match status" value="1"/>
</dbReference>
<feature type="transmembrane region" description="Helical" evidence="14">
    <location>
        <begin position="374"/>
        <end position="397"/>
    </location>
</feature>
<evidence type="ECO:0000256" key="10">
    <source>
        <dbReference type="ARBA" id="ARBA00023136"/>
    </source>
</evidence>
<comment type="function">
    <text evidence="11">Proton-linked monocarboxylate transporter. May catalyze the transport of monocarboxylates across the plasma membrane.</text>
</comment>
<accession>A0AAV7KVP0</accession>
<organism evidence="16 17">
    <name type="scientific">Pleurodeles waltl</name>
    <name type="common">Iberian ribbed newt</name>
    <dbReference type="NCBI Taxonomy" id="8319"/>
    <lineage>
        <taxon>Eukaryota</taxon>
        <taxon>Metazoa</taxon>
        <taxon>Chordata</taxon>
        <taxon>Craniata</taxon>
        <taxon>Vertebrata</taxon>
        <taxon>Euteleostomi</taxon>
        <taxon>Amphibia</taxon>
        <taxon>Batrachia</taxon>
        <taxon>Caudata</taxon>
        <taxon>Salamandroidea</taxon>
        <taxon>Salamandridae</taxon>
        <taxon>Pleurodelinae</taxon>
        <taxon>Pleurodeles</taxon>
    </lineage>
</organism>
<evidence type="ECO:0000256" key="5">
    <source>
        <dbReference type="ARBA" id="ARBA00022475"/>
    </source>
</evidence>
<dbReference type="InterPro" id="IPR020846">
    <property type="entry name" value="MFS_dom"/>
</dbReference>
<keyword evidence="5" id="KW-1003">Cell membrane</keyword>
<evidence type="ECO:0000256" key="14">
    <source>
        <dbReference type="SAM" id="Phobius"/>
    </source>
</evidence>
<comment type="similarity">
    <text evidence="3">Belongs to the major facilitator superfamily. Monocarboxylate porter (TC 2.A.1.13) family.</text>
</comment>
<keyword evidence="10 14" id="KW-0472">Membrane</keyword>
<dbReference type="Proteomes" id="UP001066276">
    <property type="component" value="Chromosome 12"/>
</dbReference>
<dbReference type="SUPFAM" id="SSF103473">
    <property type="entry name" value="MFS general substrate transporter"/>
    <property type="match status" value="1"/>
</dbReference>
<dbReference type="EMBL" id="JANPWB010000016">
    <property type="protein sequence ID" value="KAJ1080233.1"/>
    <property type="molecule type" value="Genomic_DNA"/>
</dbReference>
<feature type="transmembrane region" description="Helical" evidence="14">
    <location>
        <begin position="309"/>
        <end position="331"/>
    </location>
</feature>
<keyword evidence="4" id="KW-0813">Transport</keyword>
<evidence type="ECO:0000256" key="12">
    <source>
        <dbReference type="ARBA" id="ARBA00073869"/>
    </source>
</evidence>
<gene>
    <name evidence="16" type="ORF">NDU88_000453</name>
</gene>
<evidence type="ECO:0000256" key="13">
    <source>
        <dbReference type="ARBA" id="ARBA00078721"/>
    </source>
</evidence>
<dbReference type="FunFam" id="1.20.1250.20:FF:000163">
    <property type="entry name" value="Putative monocarboxylate transporter 13"/>
    <property type="match status" value="1"/>
</dbReference>